<accession>A0A2V4TLY5</accession>
<comment type="subcellular location">
    <subcellularLocation>
        <location evidence="1">Membrane</location>
        <topology evidence="1">Multi-pass membrane protein</topology>
    </subcellularLocation>
</comment>
<dbReference type="InterPro" id="IPR006726">
    <property type="entry name" value="PHBA_efflux_AaeB/fusaric-R"/>
</dbReference>
<feature type="transmembrane region" description="Helical" evidence="5">
    <location>
        <begin position="313"/>
        <end position="333"/>
    </location>
</feature>
<keyword evidence="4 5" id="KW-0472">Membrane</keyword>
<evidence type="ECO:0000256" key="5">
    <source>
        <dbReference type="SAM" id="Phobius"/>
    </source>
</evidence>
<dbReference type="Pfam" id="PF04632">
    <property type="entry name" value="FUSC"/>
    <property type="match status" value="1"/>
</dbReference>
<feature type="transmembrane region" description="Helical" evidence="5">
    <location>
        <begin position="129"/>
        <end position="145"/>
    </location>
</feature>
<keyword evidence="2 5" id="KW-0812">Transmembrane</keyword>
<gene>
    <name evidence="7" type="ORF">C7410_12852</name>
</gene>
<evidence type="ECO:0000313" key="7">
    <source>
        <dbReference type="EMBL" id="PYE16705.1"/>
    </source>
</evidence>
<dbReference type="OrthoDB" id="5946161at2"/>
<dbReference type="Proteomes" id="UP000247772">
    <property type="component" value="Unassembled WGS sequence"/>
</dbReference>
<evidence type="ECO:0000259" key="6">
    <source>
        <dbReference type="Pfam" id="PF13515"/>
    </source>
</evidence>
<feature type="transmembrane region" description="Helical" evidence="5">
    <location>
        <begin position="264"/>
        <end position="283"/>
    </location>
</feature>
<feature type="transmembrane region" description="Helical" evidence="5">
    <location>
        <begin position="79"/>
        <end position="97"/>
    </location>
</feature>
<sequence>MGRIRDTAVDLARAILAALGDFESWPTSKARLFDEIEAVLSVLLAIAAAHLMGLRNVGWAAFSGYMVMRSHVAETFGRGALRVAGTAAGALLAVIALNKGHDVSWLQSALLVAFGFLTLYGALISQKGYAWLFAGLTFAMVLIDGMQHPDGMVVDFALSRFEEVLIGTAACVLVSAASTVTLRRTGGTAPSRPAKPLASQGVAFWNGPAFSHAMQGAIALGLIPVAWRLLGIESLDQSSITIMAVMTVPISSLSLPRKPTSTKLIHRFAGCLAGGLLAAAILVSAHHSPLLMTLGVCFGVVIGKHIENGKSGVSYLGTQFALAFLVILVPDAYAAADLEPGLDRLFGIVFGMLLLEPVRLLFRMLLEYGAGHLTARSDE</sequence>
<dbReference type="InterPro" id="IPR049453">
    <property type="entry name" value="Memb_transporter_dom"/>
</dbReference>
<dbReference type="GO" id="GO:0022857">
    <property type="term" value="F:transmembrane transporter activity"/>
    <property type="evidence" value="ECO:0007669"/>
    <property type="project" value="InterPro"/>
</dbReference>
<feature type="transmembrane region" description="Helical" evidence="5">
    <location>
        <begin position="38"/>
        <end position="58"/>
    </location>
</feature>
<proteinExistence type="predicted"/>
<dbReference type="RefSeq" id="WP_110856940.1">
    <property type="nucleotide sequence ID" value="NZ_QJSQ01000028.1"/>
</dbReference>
<organism evidence="7 8">
    <name type="scientific">Paraburkholderia silvatlantica</name>
    <dbReference type="NCBI Taxonomy" id="321895"/>
    <lineage>
        <taxon>Bacteria</taxon>
        <taxon>Pseudomonadati</taxon>
        <taxon>Pseudomonadota</taxon>
        <taxon>Betaproteobacteria</taxon>
        <taxon>Burkholderiales</taxon>
        <taxon>Burkholderiaceae</taxon>
        <taxon>Paraburkholderia</taxon>
    </lineage>
</organism>
<feature type="transmembrane region" description="Helical" evidence="5">
    <location>
        <begin position="345"/>
        <end position="362"/>
    </location>
</feature>
<feature type="transmembrane region" description="Helical" evidence="5">
    <location>
        <begin position="239"/>
        <end position="255"/>
    </location>
</feature>
<comment type="caution">
    <text evidence="7">The sequence shown here is derived from an EMBL/GenBank/DDBJ whole genome shotgun (WGS) entry which is preliminary data.</text>
</comment>
<dbReference type="AlphaFoldDB" id="A0A2V4TLY5"/>
<feature type="domain" description="Integral membrane bound transporter" evidence="6">
    <location>
        <begin position="243"/>
        <end position="354"/>
    </location>
</feature>
<dbReference type="EMBL" id="QJSQ01000028">
    <property type="protein sequence ID" value="PYE16705.1"/>
    <property type="molecule type" value="Genomic_DNA"/>
</dbReference>
<evidence type="ECO:0000256" key="4">
    <source>
        <dbReference type="ARBA" id="ARBA00023136"/>
    </source>
</evidence>
<dbReference type="Pfam" id="PF13515">
    <property type="entry name" value="FUSC_2"/>
    <property type="match status" value="1"/>
</dbReference>
<evidence type="ECO:0000256" key="2">
    <source>
        <dbReference type="ARBA" id="ARBA00022692"/>
    </source>
</evidence>
<evidence type="ECO:0000256" key="1">
    <source>
        <dbReference type="ARBA" id="ARBA00004141"/>
    </source>
</evidence>
<name>A0A2V4TLY5_9BURK</name>
<keyword evidence="3 5" id="KW-1133">Transmembrane helix</keyword>
<evidence type="ECO:0000313" key="8">
    <source>
        <dbReference type="Proteomes" id="UP000247772"/>
    </source>
</evidence>
<feature type="transmembrane region" description="Helical" evidence="5">
    <location>
        <begin position="165"/>
        <end position="182"/>
    </location>
</feature>
<dbReference type="PANTHER" id="PTHR31086">
    <property type="entry name" value="ALUMINUM-ACTIVATED MALATE TRANSPORTER 10"/>
    <property type="match status" value="1"/>
</dbReference>
<protein>
    <submittedName>
        <fullName evidence="7">Fusaric acid resistance family protein</fullName>
    </submittedName>
</protein>
<feature type="transmembrane region" description="Helical" evidence="5">
    <location>
        <begin position="203"/>
        <end position="227"/>
    </location>
</feature>
<evidence type="ECO:0000256" key="3">
    <source>
        <dbReference type="ARBA" id="ARBA00022989"/>
    </source>
</evidence>
<dbReference type="GO" id="GO:0005886">
    <property type="term" value="C:plasma membrane"/>
    <property type="evidence" value="ECO:0007669"/>
    <property type="project" value="InterPro"/>
</dbReference>
<feature type="transmembrane region" description="Helical" evidence="5">
    <location>
        <begin position="289"/>
        <end position="306"/>
    </location>
</feature>
<feature type="transmembrane region" description="Helical" evidence="5">
    <location>
        <begin position="103"/>
        <end position="122"/>
    </location>
</feature>
<reference evidence="7 8" key="1">
    <citation type="submission" date="2018-06" db="EMBL/GenBank/DDBJ databases">
        <title>Genomic Encyclopedia of Type Strains, Phase IV (KMG-V): Genome sequencing to study the core and pangenomes of soil and plant-associated prokaryotes.</title>
        <authorList>
            <person name="Whitman W."/>
        </authorList>
    </citation>
    <scope>NUCLEOTIDE SEQUENCE [LARGE SCALE GENOMIC DNA]</scope>
    <source>
        <strain evidence="7 8">SRCL-318</strain>
    </source>
</reference>